<dbReference type="EMBL" id="JARJLG010000340">
    <property type="protein sequence ID" value="KAJ7715905.1"/>
    <property type="molecule type" value="Genomic_DNA"/>
</dbReference>
<gene>
    <name evidence="1" type="ORF">DFH07DRAFT_974057</name>
</gene>
<dbReference type="Proteomes" id="UP001215280">
    <property type="component" value="Unassembled WGS sequence"/>
</dbReference>
<reference evidence="1" key="1">
    <citation type="submission" date="2023-03" db="EMBL/GenBank/DDBJ databases">
        <title>Massive genome expansion in bonnet fungi (Mycena s.s.) driven by repeated elements and novel gene families across ecological guilds.</title>
        <authorList>
            <consortium name="Lawrence Berkeley National Laboratory"/>
            <person name="Harder C.B."/>
            <person name="Miyauchi S."/>
            <person name="Viragh M."/>
            <person name="Kuo A."/>
            <person name="Thoen E."/>
            <person name="Andreopoulos B."/>
            <person name="Lu D."/>
            <person name="Skrede I."/>
            <person name="Drula E."/>
            <person name="Henrissat B."/>
            <person name="Morin E."/>
            <person name="Kohler A."/>
            <person name="Barry K."/>
            <person name="LaButti K."/>
            <person name="Morin E."/>
            <person name="Salamov A."/>
            <person name="Lipzen A."/>
            <person name="Mereny Z."/>
            <person name="Hegedus B."/>
            <person name="Baldrian P."/>
            <person name="Stursova M."/>
            <person name="Weitz H."/>
            <person name="Taylor A."/>
            <person name="Grigoriev I.V."/>
            <person name="Nagy L.G."/>
            <person name="Martin F."/>
            <person name="Kauserud H."/>
        </authorList>
    </citation>
    <scope>NUCLEOTIDE SEQUENCE</scope>
    <source>
        <strain evidence="1">CBHHK188m</strain>
    </source>
</reference>
<keyword evidence="2" id="KW-1185">Reference proteome</keyword>
<organism evidence="1 2">
    <name type="scientific">Mycena maculata</name>
    <dbReference type="NCBI Taxonomy" id="230809"/>
    <lineage>
        <taxon>Eukaryota</taxon>
        <taxon>Fungi</taxon>
        <taxon>Dikarya</taxon>
        <taxon>Basidiomycota</taxon>
        <taxon>Agaricomycotina</taxon>
        <taxon>Agaricomycetes</taxon>
        <taxon>Agaricomycetidae</taxon>
        <taxon>Agaricales</taxon>
        <taxon>Marasmiineae</taxon>
        <taxon>Mycenaceae</taxon>
        <taxon>Mycena</taxon>
    </lineage>
</organism>
<comment type="caution">
    <text evidence="1">The sequence shown here is derived from an EMBL/GenBank/DDBJ whole genome shotgun (WGS) entry which is preliminary data.</text>
</comment>
<name>A0AAD7HAX2_9AGAR</name>
<dbReference type="AlphaFoldDB" id="A0AAD7HAX2"/>
<proteinExistence type="predicted"/>
<accession>A0AAD7HAX2</accession>
<protein>
    <submittedName>
        <fullName evidence="1">Uncharacterized protein</fullName>
    </submittedName>
</protein>
<sequence length="368" mass="39543">MLYRCSLAAKSLDSPFSACTDVLARHPAGTLTRAHLKQQEGYHLALATTNHPAYDCHIPLASPAPPRCPSPLRCSIASTICRVLAAPTQHPRCAAHLRTCSTPRQMYCVPATSPQTHYSIADAPHVQYSMLALLPVDAASVAILCTPTLFCPCHPAAHARRAPQLEMRTPSAIPSARGERSPPATSLRSPICTCDVQHHPQHQHTPPLFTITGTAFFASALATTIDAPRPSACHDHRLRHIPRASPIPGAPPPACPAAAATVLHRQSCLRRLPARHDFSQGRLTPCSKCRRAAHPTHPPLRHLTTHARWPLTISGAALLTLPLVSTIVTAFAPTRLTAAPTVHHHPYVQVGPCLFIIAYAGPIPSHPS</sequence>
<evidence type="ECO:0000313" key="1">
    <source>
        <dbReference type="EMBL" id="KAJ7715905.1"/>
    </source>
</evidence>
<evidence type="ECO:0000313" key="2">
    <source>
        <dbReference type="Proteomes" id="UP001215280"/>
    </source>
</evidence>